<dbReference type="SUPFAM" id="SSF53955">
    <property type="entry name" value="Lysozyme-like"/>
    <property type="match status" value="1"/>
</dbReference>
<dbReference type="Gene3D" id="1.10.530.10">
    <property type="match status" value="1"/>
</dbReference>
<keyword evidence="4" id="KW-0611">Plant defense</keyword>
<dbReference type="Pfam" id="PF00182">
    <property type="entry name" value="Glyco_hydro_19"/>
    <property type="match status" value="1"/>
</dbReference>
<keyword evidence="7" id="KW-0119">Carbohydrate metabolism</keyword>
<protein>
    <recommendedName>
        <fullName evidence="3">chitinase</fullName>
        <ecNumber evidence="3">3.2.1.14</ecNumber>
    </recommendedName>
</protein>
<evidence type="ECO:0000256" key="3">
    <source>
        <dbReference type="ARBA" id="ARBA00012729"/>
    </source>
</evidence>
<dbReference type="GO" id="GO:0006952">
    <property type="term" value="P:defense response"/>
    <property type="evidence" value="ECO:0007669"/>
    <property type="project" value="UniProtKB-KW"/>
</dbReference>
<evidence type="ECO:0000256" key="9">
    <source>
        <dbReference type="ARBA" id="ARBA00023326"/>
    </source>
</evidence>
<comment type="caution">
    <text evidence="11">The sequence shown here is derived from an EMBL/GenBank/DDBJ whole genome shotgun (WGS) entry which is preliminary data.</text>
</comment>
<evidence type="ECO:0000256" key="8">
    <source>
        <dbReference type="ARBA" id="ARBA00023295"/>
    </source>
</evidence>
<proteinExistence type="inferred from homology"/>
<comment type="similarity">
    <text evidence="2">Belongs to the glycosyl hydrolase 19 family. Chitinase class I subfamily.</text>
</comment>
<dbReference type="GO" id="GO:0008843">
    <property type="term" value="F:endochitinase activity"/>
    <property type="evidence" value="ECO:0007669"/>
    <property type="project" value="UniProtKB-EC"/>
</dbReference>
<evidence type="ECO:0000256" key="1">
    <source>
        <dbReference type="ARBA" id="ARBA00000822"/>
    </source>
</evidence>
<reference evidence="11" key="1">
    <citation type="journal article" date="2023" name="Nat. Commun.">
        <title>Diploid and tetraploid genomes of Acorus and the evolution of monocots.</title>
        <authorList>
            <person name="Ma L."/>
            <person name="Liu K.W."/>
            <person name="Li Z."/>
            <person name="Hsiao Y.Y."/>
            <person name="Qi Y."/>
            <person name="Fu T."/>
            <person name="Tang G.D."/>
            <person name="Zhang D."/>
            <person name="Sun W.H."/>
            <person name="Liu D.K."/>
            <person name="Li Y."/>
            <person name="Chen G.Z."/>
            <person name="Liu X.D."/>
            <person name="Liao X.Y."/>
            <person name="Jiang Y.T."/>
            <person name="Yu X."/>
            <person name="Hao Y."/>
            <person name="Huang J."/>
            <person name="Zhao X.W."/>
            <person name="Ke S."/>
            <person name="Chen Y.Y."/>
            <person name="Wu W.L."/>
            <person name="Hsu J.L."/>
            <person name="Lin Y.F."/>
            <person name="Huang M.D."/>
            <person name="Li C.Y."/>
            <person name="Huang L."/>
            <person name="Wang Z.W."/>
            <person name="Zhao X."/>
            <person name="Zhong W.Y."/>
            <person name="Peng D.H."/>
            <person name="Ahmad S."/>
            <person name="Lan S."/>
            <person name="Zhang J.S."/>
            <person name="Tsai W.C."/>
            <person name="Van de Peer Y."/>
            <person name="Liu Z.J."/>
        </authorList>
    </citation>
    <scope>NUCLEOTIDE SEQUENCE</scope>
    <source>
        <strain evidence="11">CP</strain>
    </source>
</reference>
<evidence type="ECO:0000256" key="5">
    <source>
        <dbReference type="ARBA" id="ARBA00023024"/>
    </source>
</evidence>
<name>A0AAV9D502_ACOCL</name>
<evidence type="ECO:0000256" key="2">
    <source>
        <dbReference type="ARBA" id="ARBA00009373"/>
    </source>
</evidence>
<comment type="catalytic activity">
    <reaction evidence="1">
        <text>Random endo-hydrolysis of N-acetyl-beta-D-glucosaminide (1-&gt;4)-beta-linkages in chitin and chitodextrins.</text>
        <dbReference type="EC" id="3.2.1.14"/>
    </reaction>
</comment>
<sequence length="93" mass="10410">MASLGKASGSTTWECSRRWLGTRSYRFKTVLWFWMNNIHSIITSGKGFGEMIRVINGDLESNGKNPGTIQSRVGYYQDYCGQMGVPPGGNMYC</sequence>
<dbReference type="PANTHER" id="PTHR22595">
    <property type="entry name" value="CHITINASE-RELATED"/>
    <property type="match status" value="1"/>
</dbReference>
<dbReference type="InterPro" id="IPR000726">
    <property type="entry name" value="Glyco_hydro_19_cat"/>
</dbReference>
<dbReference type="GO" id="GO:0000272">
    <property type="term" value="P:polysaccharide catabolic process"/>
    <property type="evidence" value="ECO:0007669"/>
    <property type="project" value="UniProtKB-KW"/>
</dbReference>
<dbReference type="Proteomes" id="UP001180020">
    <property type="component" value="Unassembled WGS sequence"/>
</dbReference>
<keyword evidence="6" id="KW-1015">Disulfide bond</keyword>
<dbReference type="EC" id="3.2.1.14" evidence="3"/>
<keyword evidence="8" id="KW-0326">Glycosidase</keyword>
<evidence type="ECO:0000256" key="6">
    <source>
        <dbReference type="ARBA" id="ARBA00023157"/>
    </source>
</evidence>
<dbReference type="AlphaFoldDB" id="A0AAV9D502"/>
<evidence type="ECO:0000256" key="4">
    <source>
        <dbReference type="ARBA" id="ARBA00022821"/>
    </source>
</evidence>
<evidence type="ECO:0000313" key="11">
    <source>
        <dbReference type="EMBL" id="KAK1295297.1"/>
    </source>
</evidence>
<dbReference type="InterPro" id="IPR023346">
    <property type="entry name" value="Lysozyme-like_dom_sf"/>
</dbReference>
<keyword evidence="12" id="KW-1185">Reference proteome</keyword>
<organism evidence="11 12">
    <name type="scientific">Acorus calamus</name>
    <name type="common">Sweet flag</name>
    <dbReference type="NCBI Taxonomy" id="4465"/>
    <lineage>
        <taxon>Eukaryota</taxon>
        <taxon>Viridiplantae</taxon>
        <taxon>Streptophyta</taxon>
        <taxon>Embryophyta</taxon>
        <taxon>Tracheophyta</taxon>
        <taxon>Spermatophyta</taxon>
        <taxon>Magnoliopsida</taxon>
        <taxon>Liliopsida</taxon>
        <taxon>Acoraceae</taxon>
        <taxon>Acorus</taxon>
    </lineage>
</organism>
<evidence type="ECO:0000259" key="10">
    <source>
        <dbReference type="Pfam" id="PF00182"/>
    </source>
</evidence>
<dbReference type="GO" id="GO:0016998">
    <property type="term" value="P:cell wall macromolecule catabolic process"/>
    <property type="evidence" value="ECO:0007669"/>
    <property type="project" value="InterPro"/>
</dbReference>
<dbReference type="EMBL" id="JAUJYO010000016">
    <property type="protein sequence ID" value="KAK1295297.1"/>
    <property type="molecule type" value="Genomic_DNA"/>
</dbReference>
<gene>
    <name evidence="11" type="primary">Cht4</name>
    <name evidence="11" type="ORF">QJS10_CPA16g00108</name>
</gene>
<keyword evidence="9" id="KW-0624">Polysaccharide degradation</keyword>
<dbReference type="PANTHER" id="PTHR22595:SF79">
    <property type="entry name" value="CHITINASE 12"/>
    <property type="match status" value="1"/>
</dbReference>
<dbReference type="GO" id="GO:0006032">
    <property type="term" value="P:chitin catabolic process"/>
    <property type="evidence" value="ECO:0007669"/>
    <property type="project" value="UniProtKB-KW"/>
</dbReference>
<reference evidence="11" key="2">
    <citation type="submission" date="2023-06" db="EMBL/GenBank/DDBJ databases">
        <authorList>
            <person name="Ma L."/>
            <person name="Liu K.-W."/>
            <person name="Li Z."/>
            <person name="Hsiao Y.-Y."/>
            <person name="Qi Y."/>
            <person name="Fu T."/>
            <person name="Tang G."/>
            <person name="Zhang D."/>
            <person name="Sun W.-H."/>
            <person name="Liu D.-K."/>
            <person name="Li Y."/>
            <person name="Chen G.-Z."/>
            <person name="Liu X.-D."/>
            <person name="Liao X.-Y."/>
            <person name="Jiang Y.-T."/>
            <person name="Yu X."/>
            <person name="Hao Y."/>
            <person name="Huang J."/>
            <person name="Zhao X.-W."/>
            <person name="Ke S."/>
            <person name="Chen Y.-Y."/>
            <person name="Wu W.-L."/>
            <person name="Hsu J.-L."/>
            <person name="Lin Y.-F."/>
            <person name="Huang M.-D."/>
            <person name="Li C.-Y."/>
            <person name="Huang L."/>
            <person name="Wang Z.-W."/>
            <person name="Zhao X."/>
            <person name="Zhong W.-Y."/>
            <person name="Peng D.-H."/>
            <person name="Ahmad S."/>
            <person name="Lan S."/>
            <person name="Zhang J.-S."/>
            <person name="Tsai W.-C."/>
            <person name="Van De Peer Y."/>
            <person name="Liu Z.-J."/>
        </authorList>
    </citation>
    <scope>NUCLEOTIDE SEQUENCE</scope>
    <source>
        <strain evidence="11">CP</strain>
        <tissue evidence="11">Leaves</tissue>
    </source>
</reference>
<keyword evidence="8" id="KW-0378">Hydrolase</keyword>
<evidence type="ECO:0000313" key="12">
    <source>
        <dbReference type="Proteomes" id="UP001180020"/>
    </source>
</evidence>
<feature type="domain" description="Glycoside hydrolase family 19 catalytic" evidence="10">
    <location>
        <begin position="47"/>
        <end position="93"/>
    </location>
</feature>
<evidence type="ECO:0000256" key="7">
    <source>
        <dbReference type="ARBA" id="ARBA00023277"/>
    </source>
</evidence>
<keyword evidence="5" id="KW-0146">Chitin degradation</keyword>
<accession>A0AAV9D502</accession>